<comment type="caution">
    <text evidence="3">The sequence shown here is derived from an EMBL/GenBank/DDBJ whole genome shotgun (WGS) entry which is preliminary data.</text>
</comment>
<dbReference type="InterPro" id="IPR016979">
    <property type="entry name" value="DUF2129"/>
</dbReference>
<dbReference type="NCBIfam" id="NF002777">
    <property type="entry name" value="PRK02886.1"/>
    <property type="match status" value="1"/>
</dbReference>
<organism evidence="3 4">
    <name type="scientific">Gracilibacillus halotolerans</name>
    <dbReference type="NCBI Taxonomy" id="74386"/>
    <lineage>
        <taxon>Bacteria</taxon>
        <taxon>Bacillati</taxon>
        <taxon>Bacillota</taxon>
        <taxon>Bacilli</taxon>
        <taxon>Bacillales</taxon>
        <taxon>Bacillaceae</taxon>
        <taxon>Gracilibacillus</taxon>
    </lineage>
</organism>
<protein>
    <recommendedName>
        <fullName evidence="2">UPF0298 protein GGQ92_000103</fullName>
    </recommendedName>
</protein>
<evidence type="ECO:0000313" key="4">
    <source>
        <dbReference type="Proteomes" id="UP000572212"/>
    </source>
</evidence>
<dbReference type="HAMAP" id="MF_01126">
    <property type="entry name" value="UPF0298"/>
    <property type="match status" value="1"/>
</dbReference>
<gene>
    <name evidence="3" type="ORF">GGQ92_000103</name>
</gene>
<keyword evidence="4" id="KW-1185">Reference proteome</keyword>
<sequence>MLVERQGLAIWFQKMKNVKFIKKYGHLVYVSKKMKYAILYVDMEEVDEIMNSLKKLPYIRNVEVSSKPYIKTEFESVKAEDEKEYDYKMGI</sequence>
<reference evidence="3 4" key="1">
    <citation type="submission" date="2020-08" db="EMBL/GenBank/DDBJ databases">
        <title>Genomic Encyclopedia of Type Strains, Phase IV (KMG-IV): sequencing the most valuable type-strain genomes for metagenomic binning, comparative biology and taxonomic classification.</title>
        <authorList>
            <person name="Goeker M."/>
        </authorList>
    </citation>
    <scope>NUCLEOTIDE SEQUENCE [LARGE SCALE GENOMIC DNA]</scope>
    <source>
        <strain evidence="3 4">DSM 11805</strain>
    </source>
</reference>
<accession>A0A841RIM8</accession>
<evidence type="ECO:0000256" key="2">
    <source>
        <dbReference type="HAMAP-Rule" id="MF_01126"/>
    </source>
</evidence>
<dbReference type="GO" id="GO:0005737">
    <property type="term" value="C:cytoplasm"/>
    <property type="evidence" value="ECO:0007669"/>
    <property type="project" value="UniProtKB-SubCell"/>
</dbReference>
<dbReference type="AlphaFoldDB" id="A0A841RIM8"/>
<comment type="subcellular location">
    <subcellularLocation>
        <location evidence="2">Cytoplasm</location>
    </subcellularLocation>
</comment>
<proteinExistence type="inferred from homology"/>
<evidence type="ECO:0000256" key="1">
    <source>
        <dbReference type="ARBA" id="ARBA00022490"/>
    </source>
</evidence>
<name>A0A841RIM8_9BACI</name>
<comment type="similarity">
    <text evidence="2">Belongs to the UPF0298 family.</text>
</comment>
<evidence type="ECO:0000313" key="3">
    <source>
        <dbReference type="EMBL" id="MBB6511336.1"/>
    </source>
</evidence>
<dbReference type="Proteomes" id="UP000572212">
    <property type="component" value="Unassembled WGS sequence"/>
</dbReference>
<dbReference type="Pfam" id="PF09902">
    <property type="entry name" value="DUF2129"/>
    <property type="match status" value="1"/>
</dbReference>
<keyword evidence="1 2" id="KW-0963">Cytoplasm</keyword>
<dbReference type="RefSeq" id="WP_184243451.1">
    <property type="nucleotide sequence ID" value="NZ_BAAACU010000020.1"/>
</dbReference>
<dbReference type="PIRSF" id="PIRSF031653">
    <property type="entry name" value="UCP031653"/>
    <property type="match status" value="1"/>
</dbReference>
<dbReference type="EMBL" id="JACHON010000001">
    <property type="protein sequence ID" value="MBB6511336.1"/>
    <property type="molecule type" value="Genomic_DNA"/>
</dbReference>